<protein>
    <submittedName>
        <fullName evidence="8">Aminotransferase, class I/II</fullName>
    </submittedName>
</protein>
<comment type="caution">
    <text evidence="8">The sequence shown here is derived from an EMBL/GenBank/DDBJ whole genome shotgun (WGS) entry which is preliminary data.</text>
</comment>
<comment type="subunit">
    <text evidence="3">Homodimer.</text>
</comment>
<name>U7V6C1_9FUSO</name>
<dbReference type="PANTHER" id="PTHR11879:SF22">
    <property type="entry name" value="ASPARTATE AMINOTRANSFERASE, MITOCHONDRIAL"/>
    <property type="match status" value="1"/>
</dbReference>
<dbReference type="Gene3D" id="3.90.1150.10">
    <property type="entry name" value="Aspartate Aminotransferase, domain 1"/>
    <property type="match status" value="1"/>
</dbReference>
<sequence length="409" mass="46214">MLAEHSKSKKIFDNGFQIAKNADLASKIYGKENVINATLGIFYNDNEEMHTLDIVNNEYKNLSDKDLFNYSSSINGEELFIDAVKQYIFGKNHINILKNNFCEVIATPGGSGAIYNTFKNYINPGEVVLLPNYMWSSYKLMSKEVGGGYQTYSLFNKKGKFDLINFKNSVIELAKIQKNLVVVLNNPCHNPTGYTLSSYEIKSLMNILKEACTLCNIILINDIAYMDFNNKKNDLSVFYQNLPSNLLMMITFSMSKSFCCYGLRVGAQIAISSSKDTIDNFTDASLYTCRSVWSNISKGGMTLFSNIVLNRKKYRQLLLEQGYMKNMIKERSEIFLGEAAAVNLNILPYKSGFFITIPFSKGLEKEIELKLKNENIFAIIIPGGIRIAICSIPKHKVYNLAKKIKIAIS</sequence>
<feature type="domain" description="Aminotransferase class I/classII large" evidence="7">
    <location>
        <begin position="43"/>
        <end position="404"/>
    </location>
</feature>
<evidence type="ECO:0000256" key="4">
    <source>
        <dbReference type="ARBA" id="ARBA00022576"/>
    </source>
</evidence>
<dbReference type="HOGENOM" id="CLU_662043_0_0_0"/>
<dbReference type="SUPFAM" id="SSF53383">
    <property type="entry name" value="PLP-dependent transferases"/>
    <property type="match status" value="1"/>
</dbReference>
<keyword evidence="5 8" id="KW-0808">Transferase</keyword>
<dbReference type="RefSeq" id="WP_023052194.1">
    <property type="nucleotide sequence ID" value="NZ_CP173065.2"/>
</dbReference>
<reference evidence="8 9" key="1">
    <citation type="submission" date="2013-08" db="EMBL/GenBank/DDBJ databases">
        <authorList>
            <person name="Weinstock G."/>
            <person name="Sodergren E."/>
            <person name="Wylie T."/>
            <person name="Fulton L."/>
            <person name="Fulton R."/>
            <person name="Fronick C."/>
            <person name="O'Laughlin M."/>
            <person name="Godfrey J."/>
            <person name="Miner T."/>
            <person name="Herter B."/>
            <person name="Appelbaum E."/>
            <person name="Cordes M."/>
            <person name="Lek S."/>
            <person name="Wollam A."/>
            <person name="Pepin K.H."/>
            <person name="Palsikar V.B."/>
            <person name="Mitreva M."/>
            <person name="Wilson R.K."/>
        </authorList>
    </citation>
    <scope>NUCLEOTIDE SEQUENCE [LARGE SCALE GENOMIC DNA]</scope>
    <source>
        <strain evidence="8 9">ATCC BAA-474</strain>
    </source>
</reference>
<accession>U7V6C1</accession>
<dbReference type="EMBL" id="AXZF01000144">
    <property type="protein sequence ID" value="ERT66318.1"/>
    <property type="molecule type" value="Genomic_DNA"/>
</dbReference>
<evidence type="ECO:0000313" key="8">
    <source>
        <dbReference type="EMBL" id="ERT66318.1"/>
    </source>
</evidence>
<dbReference type="CDD" id="cd00609">
    <property type="entry name" value="AAT_like"/>
    <property type="match status" value="1"/>
</dbReference>
<dbReference type="InterPro" id="IPR015422">
    <property type="entry name" value="PyrdxlP-dep_Trfase_small"/>
</dbReference>
<dbReference type="eggNOG" id="COG1448">
    <property type="taxonomic scope" value="Bacteria"/>
</dbReference>
<dbReference type="STRING" id="1319815.HMPREF0202_02666"/>
<comment type="cofactor">
    <cofactor evidence="1">
        <name>pyridoxal 5'-phosphate</name>
        <dbReference type="ChEBI" id="CHEBI:597326"/>
    </cofactor>
</comment>
<evidence type="ECO:0000256" key="6">
    <source>
        <dbReference type="ARBA" id="ARBA00022898"/>
    </source>
</evidence>
<dbReference type="Proteomes" id="UP000017081">
    <property type="component" value="Unassembled WGS sequence"/>
</dbReference>
<dbReference type="InterPro" id="IPR015424">
    <property type="entry name" value="PyrdxlP-dep_Trfase"/>
</dbReference>
<dbReference type="Gene3D" id="3.40.640.10">
    <property type="entry name" value="Type I PLP-dependent aspartate aminotransferase-like (Major domain)"/>
    <property type="match status" value="1"/>
</dbReference>
<evidence type="ECO:0000313" key="9">
    <source>
        <dbReference type="Proteomes" id="UP000017081"/>
    </source>
</evidence>
<dbReference type="PATRIC" id="fig|1319815.3.peg.2553"/>
<evidence type="ECO:0000256" key="3">
    <source>
        <dbReference type="ARBA" id="ARBA00011738"/>
    </source>
</evidence>
<evidence type="ECO:0000256" key="2">
    <source>
        <dbReference type="ARBA" id="ARBA00007441"/>
    </source>
</evidence>
<dbReference type="AlphaFoldDB" id="U7V6C1"/>
<evidence type="ECO:0000256" key="1">
    <source>
        <dbReference type="ARBA" id="ARBA00001933"/>
    </source>
</evidence>
<evidence type="ECO:0000256" key="5">
    <source>
        <dbReference type="ARBA" id="ARBA00022679"/>
    </source>
</evidence>
<organism evidence="8 9">
    <name type="scientific">Cetobacterium somerae ATCC BAA-474</name>
    <dbReference type="NCBI Taxonomy" id="1319815"/>
    <lineage>
        <taxon>Bacteria</taxon>
        <taxon>Fusobacteriati</taxon>
        <taxon>Fusobacteriota</taxon>
        <taxon>Fusobacteriia</taxon>
        <taxon>Fusobacteriales</taxon>
        <taxon>Fusobacteriaceae</taxon>
        <taxon>Cetobacterium</taxon>
    </lineage>
</organism>
<dbReference type="InterPro" id="IPR000796">
    <property type="entry name" value="Asp_trans"/>
</dbReference>
<evidence type="ECO:0000259" key="7">
    <source>
        <dbReference type="Pfam" id="PF00155"/>
    </source>
</evidence>
<gene>
    <name evidence="8" type="ORF">HMPREF0202_02666</name>
</gene>
<dbReference type="InterPro" id="IPR015421">
    <property type="entry name" value="PyrdxlP-dep_Trfase_major"/>
</dbReference>
<keyword evidence="4 8" id="KW-0032">Aminotransferase</keyword>
<dbReference type="GO" id="GO:0008483">
    <property type="term" value="F:transaminase activity"/>
    <property type="evidence" value="ECO:0007669"/>
    <property type="project" value="UniProtKB-KW"/>
</dbReference>
<dbReference type="Pfam" id="PF00155">
    <property type="entry name" value="Aminotran_1_2"/>
    <property type="match status" value="1"/>
</dbReference>
<dbReference type="InterPro" id="IPR004839">
    <property type="entry name" value="Aminotransferase_I/II_large"/>
</dbReference>
<dbReference type="GO" id="GO:0006520">
    <property type="term" value="P:amino acid metabolic process"/>
    <property type="evidence" value="ECO:0007669"/>
    <property type="project" value="InterPro"/>
</dbReference>
<dbReference type="GO" id="GO:0030170">
    <property type="term" value="F:pyridoxal phosphate binding"/>
    <property type="evidence" value="ECO:0007669"/>
    <property type="project" value="InterPro"/>
</dbReference>
<dbReference type="GO" id="GO:0042802">
    <property type="term" value="F:identical protein binding"/>
    <property type="evidence" value="ECO:0007669"/>
    <property type="project" value="TreeGrafter"/>
</dbReference>
<comment type="similarity">
    <text evidence="2">Belongs to the class-I pyridoxal-phosphate-dependent aminotransferase family.</text>
</comment>
<dbReference type="PANTHER" id="PTHR11879">
    <property type="entry name" value="ASPARTATE AMINOTRANSFERASE"/>
    <property type="match status" value="1"/>
</dbReference>
<keyword evidence="6" id="KW-0663">Pyridoxal phosphate</keyword>
<keyword evidence="9" id="KW-1185">Reference proteome</keyword>
<proteinExistence type="inferred from homology"/>